<feature type="transmembrane region" description="Helical" evidence="14">
    <location>
        <begin position="127"/>
        <end position="149"/>
    </location>
</feature>
<keyword evidence="5" id="KW-0769">Symport</keyword>
<gene>
    <name evidence="15" type="ORF">FSP39_013500</name>
</gene>
<feature type="transmembrane region" description="Helical" evidence="14">
    <location>
        <begin position="260"/>
        <end position="283"/>
    </location>
</feature>
<proteinExistence type="inferred from homology"/>
<dbReference type="AlphaFoldDB" id="A0AA88XIR7"/>
<dbReference type="GO" id="GO:0008292">
    <property type="term" value="P:acetylcholine biosynthetic process"/>
    <property type="evidence" value="ECO:0007669"/>
    <property type="project" value="TreeGrafter"/>
</dbReference>
<keyword evidence="6" id="KW-0530">Neurotransmitter biosynthesis</keyword>
<keyword evidence="16" id="KW-1185">Reference proteome</keyword>
<evidence type="ECO:0000256" key="13">
    <source>
        <dbReference type="RuleBase" id="RU362091"/>
    </source>
</evidence>
<feature type="transmembrane region" description="Helical" evidence="14">
    <location>
        <begin position="419"/>
        <end position="439"/>
    </location>
</feature>
<feature type="transmembrane region" description="Helical" evidence="14">
    <location>
        <begin position="219"/>
        <end position="239"/>
    </location>
</feature>
<feature type="transmembrane region" description="Helical" evidence="14">
    <location>
        <begin position="155"/>
        <end position="174"/>
    </location>
</feature>
<evidence type="ECO:0000256" key="3">
    <source>
        <dbReference type="ARBA" id="ARBA00022448"/>
    </source>
</evidence>
<keyword evidence="3" id="KW-0813">Transport</keyword>
<evidence type="ECO:0000256" key="4">
    <source>
        <dbReference type="ARBA" id="ARBA00022692"/>
    </source>
</evidence>
<dbReference type="InterPro" id="IPR001734">
    <property type="entry name" value="Na/solute_symporter"/>
</dbReference>
<evidence type="ECO:0000256" key="9">
    <source>
        <dbReference type="ARBA" id="ARBA00023065"/>
    </source>
</evidence>
<feature type="transmembrane region" description="Helical" evidence="14">
    <location>
        <begin position="6"/>
        <end position="26"/>
    </location>
</feature>
<reference evidence="15" key="1">
    <citation type="submission" date="2019-08" db="EMBL/GenBank/DDBJ databases">
        <title>The improved chromosome-level genome for the pearl oyster Pinctada fucata martensii using PacBio sequencing and Hi-C.</title>
        <authorList>
            <person name="Zheng Z."/>
        </authorList>
    </citation>
    <scope>NUCLEOTIDE SEQUENCE</scope>
    <source>
        <strain evidence="15">ZZ-2019</strain>
        <tissue evidence="15">Adductor muscle</tissue>
    </source>
</reference>
<keyword evidence="11" id="KW-0325">Glycoprotein</keyword>
<feature type="transmembrane region" description="Helical" evidence="14">
    <location>
        <begin position="316"/>
        <end position="341"/>
    </location>
</feature>
<evidence type="ECO:0000256" key="14">
    <source>
        <dbReference type="SAM" id="Phobius"/>
    </source>
</evidence>
<name>A0AA88XIR7_PINIB</name>
<dbReference type="EMBL" id="VSWD01000012">
    <property type="protein sequence ID" value="KAK3086096.1"/>
    <property type="molecule type" value="Genomic_DNA"/>
</dbReference>
<evidence type="ECO:0000256" key="10">
    <source>
        <dbReference type="ARBA" id="ARBA00023136"/>
    </source>
</evidence>
<dbReference type="InterPro" id="IPR038377">
    <property type="entry name" value="Na/Glc_symporter_sf"/>
</dbReference>
<comment type="caution">
    <text evidence="15">The sequence shown here is derived from an EMBL/GenBank/DDBJ whole genome shotgun (WGS) entry which is preliminary data.</text>
</comment>
<keyword evidence="8" id="KW-0915">Sodium</keyword>
<comment type="subcellular location">
    <subcellularLocation>
        <location evidence="1">Membrane</location>
        <topology evidence="1">Multi-pass membrane protein</topology>
    </subcellularLocation>
</comment>
<dbReference type="CDD" id="cd11474">
    <property type="entry name" value="SLC5sbd_CHT"/>
    <property type="match status" value="1"/>
</dbReference>
<dbReference type="Proteomes" id="UP001186944">
    <property type="component" value="Unassembled WGS sequence"/>
</dbReference>
<evidence type="ECO:0000256" key="5">
    <source>
        <dbReference type="ARBA" id="ARBA00022847"/>
    </source>
</evidence>
<dbReference type="GO" id="GO:0005307">
    <property type="term" value="F:choline:sodium symporter activity"/>
    <property type="evidence" value="ECO:0007669"/>
    <property type="project" value="TreeGrafter"/>
</dbReference>
<feature type="transmembrane region" description="Helical" evidence="14">
    <location>
        <begin position="362"/>
        <end position="382"/>
    </location>
</feature>
<evidence type="ECO:0000256" key="8">
    <source>
        <dbReference type="ARBA" id="ARBA00023053"/>
    </source>
</evidence>
<dbReference type="Gene3D" id="1.20.1730.10">
    <property type="entry name" value="Sodium/glucose cotransporter"/>
    <property type="match status" value="1"/>
</dbReference>
<protein>
    <submittedName>
        <fullName evidence="15">Uncharacterized protein</fullName>
    </submittedName>
</protein>
<dbReference type="Pfam" id="PF00474">
    <property type="entry name" value="SSF"/>
    <property type="match status" value="1"/>
</dbReference>
<keyword evidence="9" id="KW-0406">Ion transport</keyword>
<evidence type="ECO:0000256" key="6">
    <source>
        <dbReference type="ARBA" id="ARBA00022979"/>
    </source>
</evidence>
<dbReference type="InterPro" id="IPR052244">
    <property type="entry name" value="Choline_transporter"/>
</dbReference>
<evidence type="ECO:0000313" key="15">
    <source>
        <dbReference type="EMBL" id="KAK3086096.1"/>
    </source>
</evidence>
<evidence type="ECO:0000256" key="7">
    <source>
        <dbReference type="ARBA" id="ARBA00022989"/>
    </source>
</evidence>
<keyword evidence="4 14" id="KW-0812">Transmembrane</keyword>
<sequence length="537" mass="58334">MAVDIPGVIGVVVFYIVILVIGIIAGRKKSSDSNTQFLANRGLGLIVASFTLSATMVGGAYINGTAEAVGRDGFIWIVASVSYNIGILIAGVFIAPKVRRIGYTTIFDPLQNRYGKKMGALLFFNELFANLFWEAAILGALGTSLALILDLNLDLSVIISACVAVAYTFFGGLYSVAYTDVIQLILITVGLVLSIPFIYTNKAVDLSRVKDTWTGSLPPSMIGLYIDIIFLCIGGGMPWQAYYQRVLACKSPSVARNASLLGTLMSVLLLIPPSFVGIAGAAADWNMTAYDGNVTLSAEEWASVVPMSLHFLCPRVVSVIGLGAVSAAVMSSADSIVLATGSVFARNIYQTLFRPKATEREIVWVLRVSILVVGAAGTVIALTVRSVYALYVLCGDLMFVAHFPQVICALWLKCGNTYGSLAGFIMGLSMRILGGEPALKIHAVIKFPFYDEETETQLFPFRTVAMLCSFAGIICVSFITDYAFRKNIINRKFDVFNCYPVLKENTELNKDFLKLNSERNVQDDQNEKSKFLDDYKG</sequence>
<comment type="similarity">
    <text evidence="2 13">Belongs to the sodium:solute symporter (SSF) (TC 2.A.21) family.</text>
</comment>
<feature type="transmembrane region" description="Helical" evidence="14">
    <location>
        <begin position="388"/>
        <end position="412"/>
    </location>
</feature>
<feature type="transmembrane region" description="Helical" evidence="14">
    <location>
        <begin position="74"/>
        <end position="95"/>
    </location>
</feature>
<evidence type="ECO:0000256" key="11">
    <source>
        <dbReference type="ARBA" id="ARBA00023180"/>
    </source>
</evidence>
<evidence type="ECO:0000256" key="1">
    <source>
        <dbReference type="ARBA" id="ARBA00004141"/>
    </source>
</evidence>
<feature type="transmembrane region" description="Helical" evidence="14">
    <location>
        <begin position="181"/>
        <end position="199"/>
    </location>
</feature>
<feature type="transmembrane region" description="Helical" evidence="14">
    <location>
        <begin position="38"/>
        <end position="62"/>
    </location>
</feature>
<dbReference type="PANTHER" id="PTHR45897">
    <property type="entry name" value="HIGH-AFFINITY CHOLINE TRANSPORTER 1"/>
    <property type="match status" value="1"/>
</dbReference>
<dbReference type="PROSITE" id="PS50283">
    <property type="entry name" value="NA_SOLUT_SYMP_3"/>
    <property type="match status" value="1"/>
</dbReference>
<feature type="transmembrane region" description="Helical" evidence="14">
    <location>
        <begin position="459"/>
        <end position="484"/>
    </location>
</feature>
<keyword evidence="10 14" id="KW-0472">Membrane</keyword>
<organism evidence="15 16">
    <name type="scientific">Pinctada imbricata</name>
    <name type="common">Atlantic pearl-oyster</name>
    <name type="synonym">Pinctada martensii</name>
    <dbReference type="NCBI Taxonomy" id="66713"/>
    <lineage>
        <taxon>Eukaryota</taxon>
        <taxon>Metazoa</taxon>
        <taxon>Spiralia</taxon>
        <taxon>Lophotrochozoa</taxon>
        <taxon>Mollusca</taxon>
        <taxon>Bivalvia</taxon>
        <taxon>Autobranchia</taxon>
        <taxon>Pteriomorphia</taxon>
        <taxon>Pterioida</taxon>
        <taxon>Pterioidea</taxon>
        <taxon>Pteriidae</taxon>
        <taxon>Pinctada</taxon>
    </lineage>
</organism>
<accession>A0AA88XIR7</accession>
<dbReference type="GO" id="GO:0005886">
    <property type="term" value="C:plasma membrane"/>
    <property type="evidence" value="ECO:0007669"/>
    <property type="project" value="TreeGrafter"/>
</dbReference>
<keyword evidence="7 14" id="KW-1133">Transmembrane helix</keyword>
<evidence type="ECO:0000256" key="12">
    <source>
        <dbReference type="ARBA" id="ARBA00023201"/>
    </source>
</evidence>
<evidence type="ECO:0000313" key="16">
    <source>
        <dbReference type="Proteomes" id="UP001186944"/>
    </source>
</evidence>
<keyword evidence="12" id="KW-0739">Sodium transport</keyword>
<evidence type="ECO:0000256" key="2">
    <source>
        <dbReference type="ARBA" id="ARBA00006434"/>
    </source>
</evidence>
<dbReference type="PANTHER" id="PTHR45897:SF4">
    <property type="entry name" value="HIGH-AFFINITY CHOLINE TRANSPORTER 1"/>
    <property type="match status" value="1"/>
</dbReference>